<dbReference type="Gene3D" id="1.10.1070.20">
    <property type="match status" value="1"/>
</dbReference>
<accession>A0A7M4DJU6</accession>
<evidence type="ECO:0000313" key="1">
    <source>
        <dbReference type="EMBL" id="VZO37331.1"/>
    </source>
</evidence>
<dbReference type="RefSeq" id="WP_156741163.1">
    <property type="nucleotide sequence ID" value="NZ_CACRYJ010000034.1"/>
</dbReference>
<dbReference type="Proteomes" id="UP000419743">
    <property type="component" value="Unassembled WGS sequence"/>
</dbReference>
<protein>
    <recommendedName>
        <fullName evidence="3">HipA-like C-terminal domain-containing protein</fullName>
    </recommendedName>
</protein>
<sequence length="327" mass="36097">MPELGKGVATAPWWRQIDVSDWRELQIEPGGSMSVRWLENPETGDGWLHKYTTVPDTGIEQGEDWAEAIATQVAVMLGVPCALVSLCTRHGMRGSLSRDLRLRGYSFWPANVWLYGRATGYVPQKEGAPGVDPGRPGVRRPGHTLKNFCHALSETAVPPDFRGEATNGFDVLAGYFVLDALVANRDRHTENWAVLEPQVGSDPTMLAPSFDHGGSLGFNVKDEDRRRFLDESRVESWVRKGTAHRLEHTVGQRRPTLVEAAGTALALASPAARAWWRGQVDNLDLSSVLDVVREGRVAAMSDLARTFAIESLTLNLERLRHVLGTVD</sequence>
<keyword evidence="2" id="KW-1185">Reference proteome</keyword>
<organism evidence="1 2">
    <name type="scientific">Occultella aeris</name>
    <dbReference type="NCBI Taxonomy" id="2761496"/>
    <lineage>
        <taxon>Bacteria</taxon>
        <taxon>Bacillati</taxon>
        <taxon>Actinomycetota</taxon>
        <taxon>Actinomycetes</taxon>
        <taxon>Micrococcales</taxon>
        <taxon>Ruaniaceae</taxon>
        <taxon>Occultella</taxon>
    </lineage>
</organism>
<gene>
    <name evidence="1" type="ORF">HALOF300_02404</name>
</gene>
<evidence type="ECO:0008006" key="3">
    <source>
        <dbReference type="Google" id="ProtNLM"/>
    </source>
</evidence>
<proteinExistence type="predicted"/>
<comment type="caution">
    <text evidence="1">The sequence shown here is derived from an EMBL/GenBank/DDBJ whole genome shotgun (WGS) entry which is preliminary data.</text>
</comment>
<reference evidence="1 2" key="1">
    <citation type="submission" date="2019-11" db="EMBL/GenBank/DDBJ databases">
        <authorList>
            <person name="Criscuolo A."/>
        </authorList>
    </citation>
    <scope>NUCLEOTIDE SEQUENCE [LARGE SCALE GENOMIC DNA]</scope>
    <source>
        <strain evidence="1">CIP111667</strain>
    </source>
</reference>
<evidence type="ECO:0000313" key="2">
    <source>
        <dbReference type="Proteomes" id="UP000419743"/>
    </source>
</evidence>
<dbReference type="AlphaFoldDB" id="A0A7M4DJU6"/>
<name>A0A7M4DJU6_9MICO</name>
<dbReference type="EMBL" id="CACRYJ010000034">
    <property type="protein sequence ID" value="VZO37331.1"/>
    <property type="molecule type" value="Genomic_DNA"/>
</dbReference>